<keyword evidence="2" id="KW-1185">Reference proteome</keyword>
<dbReference type="Proteomes" id="UP001057402">
    <property type="component" value="Chromosome 11"/>
</dbReference>
<comment type="caution">
    <text evidence="1">The sequence shown here is derived from an EMBL/GenBank/DDBJ whole genome shotgun (WGS) entry which is preliminary data.</text>
</comment>
<name>A0ACB9LGT9_9MYRT</name>
<evidence type="ECO:0000313" key="1">
    <source>
        <dbReference type="EMBL" id="KAI4310408.1"/>
    </source>
</evidence>
<accession>A0ACB9LGT9</accession>
<evidence type="ECO:0000313" key="2">
    <source>
        <dbReference type="Proteomes" id="UP001057402"/>
    </source>
</evidence>
<proteinExistence type="predicted"/>
<protein>
    <submittedName>
        <fullName evidence="1">Uncharacterized protein</fullName>
    </submittedName>
</protein>
<sequence length="118" mass="13925">MMKIPPKFIGECLKKWRRVLLSSRDSHDGGFFPTNRIPRDVPKGHMAVYVGEDEKRYVVRVSVLEDPLFRALLDEARGSIYDFRTEPRLRVPCDENMLIDVLRRCASQEKRRTKRLCF</sequence>
<organism evidence="1 2">
    <name type="scientific">Melastoma candidum</name>
    <dbReference type="NCBI Taxonomy" id="119954"/>
    <lineage>
        <taxon>Eukaryota</taxon>
        <taxon>Viridiplantae</taxon>
        <taxon>Streptophyta</taxon>
        <taxon>Embryophyta</taxon>
        <taxon>Tracheophyta</taxon>
        <taxon>Spermatophyta</taxon>
        <taxon>Magnoliopsida</taxon>
        <taxon>eudicotyledons</taxon>
        <taxon>Gunneridae</taxon>
        <taxon>Pentapetalae</taxon>
        <taxon>rosids</taxon>
        <taxon>malvids</taxon>
        <taxon>Myrtales</taxon>
        <taxon>Melastomataceae</taxon>
        <taxon>Melastomatoideae</taxon>
        <taxon>Melastomateae</taxon>
        <taxon>Melastoma</taxon>
    </lineage>
</organism>
<dbReference type="EMBL" id="CM042890">
    <property type="protein sequence ID" value="KAI4310408.1"/>
    <property type="molecule type" value="Genomic_DNA"/>
</dbReference>
<gene>
    <name evidence="1" type="ORF">MLD38_035388</name>
</gene>
<reference evidence="2" key="1">
    <citation type="journal article" date="2023" name="Front. Plant Sci.">
        <title>Chromosomal-level genome assembly of Melastoma candidum provides insights into trichome evolution.</title>
        <authorList>
            <person name="Zhong Y."/>
            <person name="Wu W."/>
            <person name="Sun C."/>
            <person name="Zou P."/>
            <person name="Liu Y."/>
            <person name="Dai S."/>
            <person name="Zhou R."/>
        </authorList>
    </citation>
    <scope>NUCLEOTIDE SEQUENCE [LARGE SCALE GENOMIC DNA]</scope>
</reference>